<dbReference type="KEGG" id="cmah:C1I91_05585"/>
<evidence type="ECO:0000313" key="3">
    <source>
        <dbReference type="Proteomes" id="UP000286268"/>
    </source>
</evidence>
<organism evidence="2 3">
    <name type="scientific">Clostridium manihotivorum</name>
    <dbReference type="NCBI Taxonomy" id="2320868"/>
    <lineage>
        <taxon>Bacteria</taxon>
        <taxon>Bacillati</taxon>
        <taxon>Bacillota</taxon>
        <taxon>Clostridia</taxon>
        <taxon>Eubacteriales</taxon>
        <taxon>Clostridiaceae</taxon>
        <taxon>Clostridium</taxon>
    </lineage>
</organism>
<dbReference type="Pfam" id="PF03235">
    <property type="entry name" value="GmrSD_N"/>
    <property type="match status" value="1"/>
</dbReference>
<evidence type="ECO:0000313" key="2">
    <source>
        <dbReference type="EMBL" id="QAA31178.1"/>
    </source>
</evidence>
<proteinExistence type="predicted"/>
<dbReference type="Proteomes" id="UP000286268">
    <property type="component" value="Chromosome"/>
</dbReference>
<dbReference type="OrthoDB" id="9770340at2"/>
<reference evidence="2 3" key="1">
    <citation type="submission" date="2018-01" db="EMBL/GenBank/DDBJ databases">
        <title>Genome Sequencing and Assembly of Anaerobacter polyendosporus strain CT4.</title>
        <authorList>
            <person name="Tachaapaikoon C."/>
            <person name="Sutheeworapong S."/>
            <person name="Jenjaroenpun P."/>
            <person name="Wongsurawat T."/>
            <person name="Nookeaw I."/>
            <person name="Cheawchanlertfa P."/>
            <person name="Kosugi A."/>
            <person name="Cheevadhanarak S."/>
            <person name="Ratanakhanokchai K."/>
        </authorList>
    </citation>
    <scope>NUCLEOTIDE SEQUENCE [LARGE SCALE GENOMIC DNA]</scope>
    <source>
        <strain evidence="2 3">CT4</strain>
    </source>
</reference>
<protein>
    <recommendedName>
        <fullName evidence="1">GmrSD restriction endonucleases N-terminal domain-containing protein</fullName>
    </recommendedName>
</protein>
<feature type="domain" description="GmrSD restriction endonucleases N-terminal" evidence="1">
    <location>
        <begin position="48"/>
        <end position="197"/>
    </location>
</feature>
<dbReference type="InterPro" id="IPR004919">
    <property type="entry name" value="GmrSD_N"/>
</dbReference>
<dbReference type="AlphaFoldDB" id="A0A3R5QRR3"/>
<dbReference type="EMBL" id="CP025746">
    <property type="protein sequence ID" value="QAA31178.1"/>
    <property type="molecule type" value="Genomic_DNA"/>
</dbReference>
<keyword evidence="3" id="KW-1185">Reference proteome</keyword>
<dbReference type="PANTHER" id="PTHR39639:SF1">
    <property type="entry name" value="DUF262 DOMAIN-CONTAINING PROTEIN"/>
    <property type="match status" value="1"/>
</dbReference>
<gene>
    <name evidence="2" type="ORF">C1I91_05585</name>
</gene>
<name>A0A3R5QRR3_9CLOT</name>
<accession>A0A3R5QRR3</accession>
<evidence type="ECO:0000259" key="1">
    <source>
        <dbReference type="Pfam" id="PF03235"/>
    </source>
</evidence>
<dbReference type="PANTHER" id="PTHR39639">
    <property type="entry name" value="CHROMOSOME 16, WHOLE GENOME SHOTGUN SEQUENCE"/>
    <property type="match status" value="1"/>
</dbReference>
<sequence>MGWRQFMNLVKAIDEETILQQQDSLIEKITGKRQEVKPDRADMTFGEIINMYSNNEIVISPEFQRAFRWEEERQTRFIESLLLSIPIPPIFVAETKEGVWELVDGLQRLSTVLSFFGQLKVKDKNNLVLTEGSLIKELKGFTIKTLPERYVLALKRAVCRVEIIRFDSDVEMRYELFNRLNTGGVKLSEQEIRNCIFRGFSNEFNAFIVDLSKRKEFEDNVAKKEDSRERMYLEELVLRYFTLKNYGTRYQHIQKHMDSYMLSVTKGEILFDYNEEEKIFMRVMKKINDLGSEVFRLETLPFSTSIYDPVMIAFSNNIDFIDKLSKEEIWAKLDEMKNDEEFRKQTKTSSSSRSRVVKKIEIANHIFSEIKEKRPKEIVKPKQLKLF</sequence>